<keyword evidence="13" id="KW-0472">Membrane</keyword>
<feature type="region of interest" description="Disordered" evidence="12">
    <location>
        <begin position="1653"/>
        <end position="1714"/>
    </location>
</feature>
<dbReference type="InterPro" id="IPR003613">
    <property type="entry name" value="Ubox_domain"/>
</dbReference>
<organism evidence="16 17">
    <name type="scientific">Clonorchis sinensis</name>
    <name type="common">Chinese liver fluke</name>
    <dbReference type="NCBI Taxonomy" id="79923"/>
    <lineage>
        <taxon>Eukaryota</taxon>
        <taxon>Metazoa</taxon>
        <taxon>Spiralia</taxon>
        <taxon>Lophotrochozoa</taxon>
        <taxon>Platyhelminthes</taxon>
        <taxon>Trematoda</taxon>
        <taxon>Digenea</taxon>
        <taxon>Opisthorchiida</taxon>
        <taxon>Opisthorchiata</taxon>
        <taxon>Opisthorchiidae</taxon>
        <taxon>Clonorchis</taxon>
    </lineage>
</organism>
<feature type="compositionally biased region" description="Polar residues" evidence="12">
    <location>
        <begin position="1539"/>
        <end position="1553"/>
    </location>
</feature>
<evidence type="ECO:0000256" key="10">
    <source>
        <dbReference type="PROSITE-ProRule" id="PRU00175"/>
    </source>
</evidence>
<feature type="region of interest" description="Disordered" evidence="12">
    <location>
        <begin position="1891"/>
        <end position="1956"/>
    </location>
</feature>
<evidence type="ECO:0000259" key="15">
    <source>
        <dbReference type="PROSITE" id="PS51698"/>
    </source>
</evidence>
<dbReference type="EC" id="2.3.2.27" evidence="2"/>
<feature type="transmembrane region" description="Helical" evidence="13">
    <location>
        <begin position="380"/>
        <end position="398"/>
    </location>
</feature>
<feature type="compositionally biased region" description="Low complexity" evidence="12">
    <location>
        <begin position="1653"/>
        <end position="1663"/>
    </location>
</feature>
<feature type="domain" description="RING-type" evidence="14">
    <location>
        <begin position="604"/>
        <end position="643"/>
    </location>
</feature>
<dbReference type="SMART" id="SM00184">
    <property type="entry name" value="RING"/>
    <property type="match status" value="1"/>
</dbReference>
<evidence type="ECO:0000256" key="12">
    <source>
        <dbReference type="SAM" id="MobiDB-lite"/>
    </source>
</evidence>
<protein>
    <recommendedName>
        <fullName evidence="2">RING-type E3 ubiquitin transferase</fullName>
        <ecNumber evidence="2">2.3.2.27</ecNumber>
    </recommendedName>
</protein>
<evidence type="ECO:0000256" key="6">
    <source>
        <dbReference type="ARBA" id="ARBA00022771"/>
    </source>
</evidence>
<dbReference type="GO" id="GO:0071218">
    <property type="term" value="P:cellular response to misfolded protein"/>
    <property type="evidence" value="ECO:0007669"/>
    <property type="project" value="TreeGrafter"/>
</dbReference>
<keyword evidence="3" id="KW-0808">Transferase</keyword>
<sequence length="1956" mass="217809">MSRRSTLEGNGYTRYSKHDAGIGKQNDRGANTRIFDTETETGSIGTSHVRRSIELDSSNLKAYFFAGQAHLGLCQWDEALNKLMHAHNLAQEQHRNFGDDITVVIRQAKRKRFEALDEKRKQEEVALQAYLNKLILRDAEYQKNTILTAHGHSVSSTTKPLSTETVPISVDPCGSPDNAPEDCVQSALPLQLIEKDESSNFAKHDHSCLDGTHAVETEAIVVHSSDMSPQVQARLAQIDQAAQKRMTELNELFGQVDSRRQKREVPEYLCGRISFELMLDPVITPSGITYDRRSILAHLRKVGHFDPISHQPLTENQLIPNRIMKEITTSLSVFLNVSTPEINWDRSFFGSRHNRRHPPRPSRQFKEFIRWWANCWDHRGFVYIFVFIILVFQILFTCDQSFRHLFFYCTISVGVLKSATFSSYTTPKTTALLTHSSPFDAVSSPCRAQIRSAVSVNSKPMNRTRRRALLRSPIVRLILSSSNTSPPCQPDNSSQSSTSAVGQPPRERSSHRGLDDSIRILHIESGDTTRPVRPRTTRSGTRATRTNPLARRRSQPTRTAAVPPNPTLEEAGSQLESQVAVDSEEFRAILNATRTNTGDGDDECVICLDPKANRSIVLPCMHTFCFECIYRWLCINPSCPLCKRLAHRIIHSILSDSDFTETLVSELQSQRNANGTHRLTGLPPGFELEEEGNSTGGQQSHHHFHYHLEAAPVRFLDYLGGMTHHRTSTGPPLFIPPILIPSDSPLSRTSPIETVLSGSGNGSRHIPYRWSTEYESSAETHRSLLVDLVNNALRPRFSSLLDGLLLRQLVYVFGFDSLPVSEDPQLDRDISPRFLADNEAQRHRLEAFVRRELRVLAPWLAYQPNDSSSASALRDQPGEAVHEHAIPAVTSPLLCGAPGLLAETVELDSIASRVLQHFTNVSMTDDTALVELLSSFPSLRPPLVPVSYLSHFASEVVQFARYTGTLEQYDSAVCLYRRRVSAALTSRLQDRSRSRRPDPRLAVYVASACWPRLRPGFAQPQGLITHPLNTWLLQRLFVHTVTGSTHPAQLSGTGEPPPTLPERIVFQPLSTPNCHPNCVRLSNISRALLGALPSLARMRSQATVRPADSSASERYDNSQSPLGLNVSRRMTGAELYPNRLLYQRVLSELIDQARFSEALSEYFHQYLSAREQRNNTAPVDLTQPNGLETAEGHSNIVGNRPGSSRRTETVSGMLQPALKVHPLALRRLNGLLLLFTARIPGLGNGVASDDGDDEDWMSELLHMPLLQMTVPSTIVDLTSTRGRLSRARRRPTEMSTRQSNFSGADWTFLRQLPWDSISSTSERRAVPRPTVAAVDETSSVANSNVESVLSCLHNQVSSNLPSAESHPETDQSEPPRSSRYSSPTLESGWRNPAPSCVVISSDSSSSSSDEENRVVHVNTVYPLTTDESGSETESNCTEVERRISHRQPLKRIQKGSNGVTCLREPSLLENADVREIETDAGNLSLNQEPASSVNATEPVSPVVDNLGTPQEEPMEVDERPEEIDVIATPVASGSKRPAISNTPSSSSDAVSDPNNLLCPSKLARLEAYFSGLPREWQHILWLRANESFQSPSNTSRPSLPKRMRHSGTGSIRTRVSRSRSPVCVGDTDDSDCELLHEYISLDSDSYSSVYSSSSASSNCESVSPVPSLTDRTRHARSRSRIKRSSKHGSSRPRRRESCRHCRKRRVRHHYRRSGHREQHSHSCCCISKLRRHRHHPATSRRCHRDRRIHRPRRPPLNTPNSPILISDDNEEQQHNDSLLVSSTHTEDACAQQQLHPTLEGLVTLKTSDEALDGDSGVSHRTQRQLSSSMESTSTSRAVGKQVQDMSTSTNDLHSPPPSCTSSTIPALPIFEPPTIDDFYRFLERFDAHTNEDQPVEQSQSHAYPNEVVSSNPNVESECSENGAIPSSPHVFLSTSPRINTSDAPVASPLTSSSSTV</sequence>
<evidence type="ECO:0000313" key="16">
    <source>
        <dbReference type="EMBL" id="GAA52768.1"/>
    </source>
</evidence>
<feature type="region of interest" description="Disordered" evidence="12">
    <location>
        <begin position="480"/>
        <end position="569"/>
    </location>
</feature>
<feature type="domain" description="U-box" evidence="15">
    <location>
        <begin position="264"/>
        <end position="338"/>
    </location>
</feature>
<dbReference type="PANTHER" id="PTHR46803:SF2">
    <property type="entry name" value="E3 UBIQUITIN-PROTEIN LIGASE CHIP"/>
    <property type="match status" value="1"/>
</dbReference>
<dbReference type="Pfam" id="PF18391">
    <property type="entry name" value="CHIP_TPR_N"/>
    <property type="match status" value="1"/>
</dbReference>
<feature type="compositionally biased region" description="Basic and acidic residues" evidence="12">
    <location>
        <begin position="505"/>
        <end position="527"/>
    </location>
</feature>
<feature type="region of interest" description="Disordered" evidence="12">
    <location>
        <begin position="1357"/>
        <end position="1393"/>
    </location>
</feature>
<dbReference type="Pfam" id="PF04564">
    <property type="entry name" value="U-box"/>
    <property type="match status" value="1"/>
</dbReference>
<comment type="catalytic activity">
    <reaction evidence="1">
        <text>S-ubiquitinyl-[E2 ubiquitin-conjugating enzyme]-L-cysteine + [acceptor protein]-L-lysine = [E2 ubiquitin-conjugating enzyme]-L-cysteine + N(6)-ubiquitinyl-[acceptor protein]-L-lysine.</text>
        <dbReference type="EC" id="2.3.2.27"/>
    </reaction>
</comment>
<accession>G7YII5</accession>
<dbReference type="InterPro" id="IPR045202">
    <property type="entry name" value="CHIP_RING-Ubox"/>
</dbReference>
<feature type="region of interest" description="Disordered" evidence="12">
    <location>
        <begin position="1809"/>
        <end position="1867"/>
    </location>
</feature>
<feature type="region of interest" description="Disordered" evidence="12">
    <location>
        <begin position="1531"/>
        <end position="1553"/>
    </location>
</feature>
<dbReference type="InterPro" id="IPR001841">
    <property type="entry name" value="Znf_RING"/>
</dbReference>
<evidence type="ECO:0000256" key="5">
    <source>
        <dbReference type="ARBA" id="ARBA00022737"/>
    </source>
</evidence>
<keyword evidence="9" id="KW-0862">Zinc</keyword>
<feature type="region of interest" description="Disordered" evidence="12">
    <location>
        <begin position="1485"/>
        <end position="1518"/>
    </location>
</feature>
<reference key="2">
    <citation type="submission" date="2011-10" db="EMBL/GenBank/DDBJ databases">
        <title>The genome and transcriptome sequence of Clonorchis sinensis provide insights into the carcinogenic liver fluke.</title>
        <authorList>
            <person name="Wang X."/>
            <person name="Huang Y."/>
            <person name="Chen W."/>
            <person name="Liu H."/>
            <person name="Guo L."/>
            <person name="Chen Y."/>
            <person name="Luo F."/>
            <person name="Zhou W."/>
            <person name="Sun J."/>
            <person name="Mao Q."/>
            <person name="Liang P."/>
            <person name="Zhou C."/>
            <person name="Tian Y."/>
            <person name="Men J."/>
            <person name="Lv X."/>
            <person name="Huang L."/>
            <person name="Zhou J."/>
            <person name="Hu Y."/>
            <person name="Li R."/>
            <person name="Zhang F."/>
            <person name="Lei H."/>
            <person name="Li X."/>
            <person name="Hu X."/>
            <person name="Liang C."/>
            <person name="Xu J."/>
            <person name="Wu Z."/>
            <person name="Yu X."/>
        </authorList>
    </citation>
    <scope>NUCLEOTIDE SEQUENCE</scope>
    <source>
        <strain>Henan</strain>
    </source>
</reference>
<keyword evidence="7" id="KW-0833">Ubl conjugation pathway</keyword>
<dbReference type="GO" id="GO:0051087">
    <property type="term" value="F:protein-folding chaperone binding"/>
    <property type="evidence" value="ECO:0007669"/>
    <property type="project" value="TreeGrafter"/>
</dbReference>
<feature type="compositionally biased region" description="Polar residues" evidence="12">
    <location>
        <begin position="480"/>
        <end position="501"/>
    </location>
</feature>
<dbReference type="PROSITE" id="PS00518">
    <property type="entry name" value="ZF_RING_1"/>
    <property type="match status" value="1"/>
</dbReference>
<feature type="region of interest" description="Disordered" evidence="12">
    <location>
        <begin position="1281"/>
        <end position="1300"/>
    </location>
</feature>
<dbReference type="PROSITE" id="PS50089">
    <property type="entry name" value="ZF_RING_2"/>
    <property type="match status" value="1"/>
</dbReference>
<feature type="region of interest" description="Disordered" evidence="12">
    <location>
        <begin position="1589"/>
        <end position="1624"/>
    </location>
</feature>
<feature type="compositionally biased region" description="Basic and acidic residues" evidence="12">
    <location>
        <begin position="16"/>
        <end position="27"/>
    </location>
</feature>
<dbReference type="InterPro" id="IPR041312">
    <property type="entry name" value="CHIP_TPR_N"/>
</dbReference>
<evidence type="ECO:0000256" key="9">
    <source>
        <dbReference type="ARBA" id="ARBA00022833"/>
    </source>
</evidence>
<feature type="compositionally biased region" description="Polar residues" evidence="12">
    <location>
        <begin position="1932"/>
        <end position="1956"/>
    </location>
</feature>
<dbReference type="GO" id="GO:0045862">
    <property type="term" value="P:positive regulation of proteolysis"/>
    <property type="evidence" value="ECO:0007669"/>
    <property type="project" value="TreeGrafter"/>
</dbReference>
<feature type="region of interest" description="Disordered" evidence="12">
    <location>
        <begin position="1103"/>
        <end position="1123"/>
    </location>
</feature>
<feature type="compositionally biased region" description="Low complexity" evidence="12">
    <location>
        <begin position="537"/>
        <end position="546"/>
    </location>
</feature>
<dbReference type="InterPro" id="IPR017907">
    <property type="entry name" value="Znf_RING_CS"/>
</dbReference>
<reference evidence="16" key="1">
    <citation type="journal article" date="2011" name="Genome Biol.">
        <title>The draft genome of the carcinogenic human liver fluke Clonorchis sinensis.</title>
        <authorList>
            <person name="Wang X."/>
            <person name="Chen W."/>
            <person name="Huang Y."/>
            <person name="Sun J."/>
            <person name="Men J."/>
            <person name="Liu H."/>
            <person name="Luo F."/>
            <person name="Guo L."/>
            <person name="Lv X."/>
            <person name="Deng C."/>
            <person name="Zhou C."/>
            <person name="Fan Y."/>
            <person name="Li X."/>
            <person name="Huang L."/>
            <person name="Hu Y."/>
            <person name="Liang C."/>
            <person name="Hu X."/>
            <person name="Xu J."/>
            <person name="Yu X."/>
        </authorList>
    </citation>
    <scope>NUCLEOTIDE SEQUENCE [LARGE SCALE GENOMIC DNA]</scope>
    <source>
        <strain evidence="16">Henan</strain>
    </source>
</reference>
<feature type="region of interest" description="Disordered" evidence="12">
    <location>
        <begin position="674"/>
        <end position="700"/>
    </location>
</feature>
<evidence type="ECO:0000256" key="11">
    <source>
        <dbReference type="SAM" id="Coils"/>
    </source>
</evidence>
<evidence type="ECO:0000256" key="1">
    <source>
        <dbReference type="ARBA" id="ARBA00000900"/>
    </source>
</evidence>
<feature type="compositionally biased region" description="Low complexity" evidence="12">
    <location>
        <begin position="1826"/>
        <end position="1835"/>
    </location>
</feature>
<keyword evidence="11" id="KW-0175">Coiled coil</keyword>
<gene>
    <name evidence="16" type="ORF">CLF_108780</name>
</gene>
<dbReference type="CDD" id="cd23130">
    <property type="entry name" value="RING-HC_EHV1-like"/>
    <property type="match status" value="1"/>
</dbReference>
<evidence type="ECO:0000256" key="7">
    <source>
        <dbReference type="ARBA" id="ARBA00022786"/>
    </source>
</evidence>
<dbReference type="EMBL" id="DF143349">
    <property type="protein sequence ID" value="GAA52768.1"/>
    <property type="molecule type" value="Genomic_DNA"/>
</dbReference>
<evidence type="ECO:0000256" key="8">
    <source>
        <dbReference type="ARBA" id="ARBA00022803"/>
    </source>
</evidence>
<keyword evidence="4" id="KW-0479">Metal-binding</keyword>
<feature type="region of interest" description="Disordered" evidence="12">
    <location>
        <begin position="1"/>
        <end position="30"/>
    </location>
</feature>
<feature type="compositionally biased region" description="Basic residues" evidence="12">
    <location>
        <begin position="1735"/>
        <end position="1753"/>
    </location>
</feature>
<dbReference type="PANTHER" id="PTHR46803">
    <property type="entry name" value="E3 UBIQUITIN-PROTEIN LIGASE CHIP"/>
    <property type="match status" value="1"/>
</dbReference>
<dbReference type="GO" id="GO:0000209">
    <property type="term" value="P:protein polyubiquitination"/>
    <property type="evidence" value="ECO:0007669"/>
    <property type="project" value="TreeGrafter"/>
</dbReference>
<dbReference type="SUPFAM" id="SSF57850">
    <property type="entry name" value="RING/U-box"/>
    <property type="match status" value="2"/>
</dbReference>
<dbReference type="GO" id="GO:0008270">
    <property type="term" value="F:zinc ion binding"/>
    <property type="evidence" value="ECO:0007669"/>
    <property type="project" value="UniProtKB-KW"/>
</dbReference>
<dbReference type="Proteomes" id="UP000008909">
    <property type="component" value="Unassembled WGS sequence"/>
</dbReference>
<proteinExistence type="predicted"/>
<evidence type="ECO:0000256" key="4">
    <source>
        <dbReference type="ARBA" id="ARBA00022723"/>
    </source>
</evidence>
<dbReference type="GO" id="GO:0061630">
    <property type="term" value="F:ubiquitin protein ligase activity"/>
    <property type="evidence" value="ECO:0007669"/>
    <property type="project" value="UniProtKB-EC"/>
</dbReference>
<feature type="compositionally biased region" description="Polar residues" evidence="12">
    <location>
        <begin position="1485"/>
        <end position="1497"/>
    </location>
</feature>
<keyword evidence="6 10" id="KW-0863">Zinc-finger</keyword>
<keyword evidence="5" id="KW-0677">Repeat</keyword>
<keyword evidence="13" id="KW-0812">Transmembrane</keyword>
<dbReference type="SMART" id="SM00504">
    <property type="entry name" value="Ubox"/>
    <property type="match status" value="1"/>
</dbReference>
<keyword evidence="13" id="KW-1133">Transmembrane helix</keyword>
<feature type="compositionally biased region" description="Basic residues" evidence="12">
    <location>
        <begin position="1673"/>
        <end position="1714"/>
    </location>
</feature>
<feature type="coiled-coil region" evidence="11">
    <location>
        <begin position="105"/>
        <end position="133"/>
    </location>
</feature>
<dbReference type="CDD" id="cd16654">
    <property type="entry name" value="RING-Ubox_CHIP"/>
    <property type="match status" value="1"/>
</dbReference>
<feature type="compositionally biased region" description="Polar residues" evidence="12">
    <location>
        <begin position="1843"/>
        <end position="1852"/>
    </location>
</feature>
<name>G7YII5_CLOSI</name>
<feature type="region of interest" description="Disordered" evidence="12">
    <location>
        <begin position="1735"/>
        <end position="1775"/>
    </location>
</feature>
<feature type="region of interest" description="Disordered" evidence="12">
    <location>
        <begin position="1184"/>
        <end position="1207"/>
    </location>
</feature>
<dbReference type="Pfam" id="PF13639">
    <property type="entry name" value="zf-RING_2"/>
    <property type="match status" value="1"/>
</dbReference>
<dbReference type="InterPro" id="IPR013083">
    <property type="entry name" value="Znf_RING/FYVE/PHD"/>
</dbReference>
<dbReference type="Gene3D" id="3.30.40.10">
    <property type="entry name" value="Zinc/RING finger domain, C3HC4 (zinc finger)"/>
    <property type="match status" value="2"/>
</dbReference>
<feature type="compositionally biased region" description="Polar residues" evidence="12">
    <location>
        <begin position="1895"/>
        <end position="1916"/>
    </location>
</feature>
<feature type="compositionally biased region" description="Low complexity" evidence="12">
    <location>
        <begin position="1372"/>
        <end position="1383"/>
    </location>
</feature>
<dbReference type="GO" id="GO:0030018">
    <property type="term" value="C:Z disc"/>
    <property type="evidence" value="ECO:0007669"/>
    <property type="project" value="TreeGrafter"/>
</dbReference>
<dbReference type="GO" id="GO:0043161">
    <property type="term" value="P:proteasome-mediated ubiquitin-dependent protein catabolic process"/>
    <property type="evidence" value="ECO:0007669"/>
    <property type="project" value="TreeGrafter"/>
</dbReference>
<evidence type="ECO:0000256" key="3">
    <source>
        <dbReference type="ARBA" id="ARBA00022679"/>
    </source>
</evidence>
<evidence type="ECO:0000256" key="2">
    <source>
        <dbReference type="ARBA" id="ARBA00012483"/>
    </source>
</evidence>
<evidence type="ECO:0000259" key="14">
    <source>
        <dbReference type="PROSITE" id="PS50089"/>
    </source>
</evidence>
<keyword evidence="17" id="KW-1185">Reference proteome</keyword>
<keyword evidence="8" id="KW-0802">TPR repeat</keyword>
<dbReference type="Gene3D" id="6.10.140.2020">
    <property type="match status" value="1"/>
</dbReference>
<dbReference type="GO" id="GO:0006515">
    <property type="term" value="P:protein quality control for misfolded or incompletely synthesized proteins"/>
    <property type="evidence" value="ECO:0007669"/>
    <property type="project" value="TreeGrafter"/>
</dbReference>
<dbReference type="PROSITE" id="PS51698">
    <property type="entry name" value="U_BOX"/>
    <property type="match status" value="1"/>
</dbReference>
<evidence type="ECO:0000256" key="13">
    <source>
        <dbReference type="SAM" id="Phobius"/>
    </source>
</evidence>
<evidence type="ECO:0000313" key="17">
    <source>
        <dbReference type="Proteomes" id="UP000008909"/>
    </source>
</evidence>